<proteinExistence type="predicted"/>
<protein>
    <submittedName>
        <fullName evidence="1">Uncharacterized protein</fullName>
    </submittedName>
</protein>
<accession>X0YZ37</accession>
<dbReference type="AlphaFoldDB" id="X0YZ37"/>
<feature type="non-terminal residue" evidence="1">
    <location>
        <position position="1"/>
    </location>
</feature>
<organism evidence="1">
    <name type="scientific">marine sediment metagenome</name>
    <dbReference type="NCBI Taxonomy" id="412755"/>
    <lineage>
        <taxon>unclassified sequences</taxon>
        <taxon>metagenomes</taxon>
        <taxon>ecological metagenomes</taxon>
    </lineage>
</organism>
<name>X0YZ37_9ZZZZ</name>
<reference evidence="1" key="1">
    <citation type="journal article" date="2014" name="Front. Microbiol.">
        <title>High frequency of phylogenetically diverse reductive dehalogenase-homologous genes in deep subseafloor sedimentary metagenomes.</title>
        <authorList>
            <person name="Kawai M."/>
            <person name="Futagami T."/>
            <person name="Toyoda A."/>
            <person name="Takaki Y."/>
            <person name="Nishi S."/>
            <person name="Hori S."/>
            <person name="Arai W."/>
            <person name="Tsubouchi T."/>
            <person name="Morono Y."/>
            <person name="Uchiyama I."/>
            <person name="Ito T."/>
            <person name="Fujiyama A."/>
            <person name="Inagaki F."/>
            <person name="Takami H."/>
        </authorList>
    </citation>
    <scope>NUCLEOTIDE SEQUENCE</scope>
    <source>
        <strain evidence="1">Expedition CK06-06</strain>
    </source>
</reference>
<evidence type="ECO:0000313" key="1">
    <source>
        <dbReference type="EMBL" id="GAG53478.1"/>
    </source>
</evidence>
<sequence length="55" mass="6264">GQCLALRHLMKLRKPSHVRKWLTPRGMEKLVEHITQFSLGGIRKMGRQAGVGKAR</sequence>
<gene>
    <name evidence="1" type="ORF">S01H1_76296</name>
</gene>
<dbReference type="EMBL" id="BARS01051191">
    <property type="protein sequence ID" value="GAG53478.1"/>
    <property type="molecule type" value="Genomic_DNA"/>
</dbReference>
<comment type="caution">
    <text evidence="1">The sequence shown here is derived from an EMBL/GenBank/DDBJ whole genome shotgun (WGS) entry which is preliminary data.</text>
</comment>